<organism evidence="2">
    <name type="scientific">Cuerna arida</name>
    <dbReference type="NCBI Taxonomy" id="1464854"/>
    <lineage>
        <taxon>Eukaryota</taxon>
        <taxon>Metazoa</taxon>
        <taxon>Ecdysozoa</taxon>
        <taxon>Arthropoda</taxon>
        <taxon>Hexapoda</taxon>
        <taxon>Insecta</taxon>
        <taxon>Pterygota</taxon>
        <taxon>Neoptera</taxon>
        <taxon>Paraneoptera</taxon>
        <taxon>Hemiptera</taxon>
        <taxon>Auchenorrhyncha</taxon>
        <taxon>Membracoidea</taxon>
        <taxon>Cicadellidae</taxon>
        <taxon>Cicadellinae</taxon>
        <taxon>Proconiini</taxon>
        <taxon>Cuerna</taxon>
    </lineage>
</organism>
<proteinExistence type="predicted"/>
<reference evidence="2" key="1">
    <citation type="submission" date="2015-11" db="EMBL/GenBank/DDBJ databases">
        <title>De novo transcriptome assembly of four potential Pierce s Disease insect vectors from Arizona vineyards.</title>
        <authorList>
            <person name="Tassone E.E."/>
        </authorList>
    </citation>
    <scope>NUCLEOTIDE SEQUENCE</scope>
</reference>
<dbReference type="InterPro" id="IPR027417">
    <property type="entry name" value="P-loop_NTPase"/>
</dbReference>
<sequence length="314" mass="36209">QRGAEFGDVSGGIQVNIDKLYGQPTGGKRRKMQPVDAFFSLMFHYPHTPIERINDTPDIELHPDTRNLRCEGAHWDIALRRYYLSVNGATLQQLFEMQTSPSVVPVYSAWGSNNVDSYYEGLADSVYVLCKLLMHQNNYDICRLQNFLDVLVSVLEKKSGNRNCILIKGPPNSGKNYFFDALCDFMLNPGKLENPHKGNMFPFQSCINRRVIKWDGPFLEVAFHEDVLDLIKGKVKIVNIKFKRHQSLTRTPIIILCNNNPFPNQERFNCRYFEFNWIRSPFLKDIENQAYPLAAGAIMLWAMKCTKFNLDIVK</sequence>
<dbReference type="SUPFAM" id="SSF52540">
    <property type="entry name" value="P-loop containing nucleoside triphosphate hydrolases"/>
    <property type="match status" value="1"/>
</dbReference>
<protein>
    <recommendedName>
        <fullName evidence="1">Parvovirus non-structural protein 1 helicase domain-containing protein</fullName>
    </recommendedName>
</protein>
<dbReference type="EMBL" id="GECZ01022973">
    <property type="protein sequence ID" value="JAS46796.1"/>
    <property type="molecule type" value="Transcribed_RNA"/>
</dbReference>
<name>A0A1B6F9B7_9HEMI</name>
<dbReference type="Pfam" id="PF01057">
    <property type="entry name" value="Parvo_NS1"/>
    <property type="match status" value="1"/>
</dbReference>
<evidence type="ECO:0000313" key="2">
    <source>
        <dbReference type="EMBL" id="JAS46796.1"/>
    </source>
</evidence>
<dbReference type="AlphaFoldDB" id="A0A1B6F9B7"/>
<gene>
    <name evidence="2" type="ORF">g.44172</name>
</gene>
<dbReference type="InterPro" id="IPR001257">
    <property type="entry name" value="Parvovirus_NS1_helicase"/>
</dbReference>
<feature type="domain" description="Parvovirus non-structural protein 1 helicase" evidence="1">
    <location>
        <begin position="148"/>
        <end position="260"/>
    </location>
</feature>
<dbReference type="Gene3D" id="3.40.50.300">
    <property type="entry name" value="P-loop containing nucleotide triphosphate hydrolases"/>
    <property type="match status" value="1"/>
</dbReference>
<dbReference type="GO" id="GO:0019079">
    <property type="term" value="P:viral genome replication"/>
    <property type="evidence" value="ECO:0007669"/>
    <property type="project" value="InterPro"/>
</dbReference>
<feature type="non-terminal residue" evidence="2">
    <location>
        <position position="1"/>
    </location>
</feature>
<accession>A0A1B6F9B7</accession>
<feature type="non-terminal residue" evidence="2">
    <location>
        <position position="314"/>
    </location>
</feature>
<evidence type="ECO:0000259" key="1">
    <source>
        <dbReference type="Pfam" id="PF01057"/>
    </source>
</evidence>